<dbReference type="AlphaFoldDB" id="A0ABD1YJB2"/>
<evidence type="ECO:0000256" key="4">
    <source>
        <dbReference type="ARBA" id="ARBA00022741"/>
    </source>
</evidence>
<dbReference type="Pfam" id="PF00005">
    <property type="entry name" value="ABC_tran"/>
    <property type="match status" value="1"/>
</dbReference>
<feature type="transmembrane region" description="Helical" evidence="8">
    <location>
        <begin position="499"/>
        <end position="523"/>
    </location>
</feature>
<protein>
    <recommendedName>
        <fullName evidence="9">ABC transporter domain-containing protein</fullName>
    </recommendedName>
</protein>
<reference evidence="10 11" key="1">
    <citation type="submission" date="2024-09" db="EMBL/GenBank/DDBJ databases">
        <title>Chromosome-scale assembly of Riccia fluitans.</title>
        <authorList>
            <person name="Paukszto L."/>
            <person name="Sawicki J."/>
            <person name="Karawczyk K."/>
            <person name="Piernik-Szablinska J."/>
            <person name="Szczecinska M."/>
            <person name="Mazdziarz M."/>
        </authorList>
    </citation>
    <scope>NUCLEOTIDE SEQUENCE [LARGE SCALE GENOMIC DNA]</scope>
    <source>
        <strain evidence="10">Rf_01</strain>
        <tissue evidence="10">Aerial parts of the thallus</tissue>
    </source>
</reference>
<evidence type="ECO:0000256" key="3">
    <source>
        <dbReference type="ARBA" id="ARBA00022692"/>
    </source>
</evidence>
<dbReference type="Gene3D" id="3.40.50.300">
    <property type="entry name" value="P-loop containing nucleotide triphosphate hydrolases"/>
    <property type="match status" value="1"/>
</dbReference>
<feature type="transmembrane region" description="Helical" evidence="8">
    <location>
        <begin position="424"/>
        <end position="446"/>
    </location>
</feature>
<comment type="caution">
    <text evidence="10">The sequence shown here is derived from an EMBL/GenBank/DDBJ whole genome shotgun (WGS) entry which is preliminary data.</text>
</comment>
<sequence>METLQIEDSITKLKSQSPVPITLKFEDICYTVSLKPSTSWWDFKSWGSKIAHRVEEKPILNNVMGLVGPGQMLAVLGPAGSGKTTLLNILGRRLKRGHITGKILYNDLPYDKRIKRRTGFVTQEDVLFPHLTVKETLIYAALLKLPPEFSTHEKIQRAKDIIIDLGLDKCKNMVIGSRSLRGISRGERKRVSIGHELLLDPSLLLLDEPTAGLDSKMALRIFQILQVLARGGRTIIATLHQRSNLIFHMFDKLLLLSEGHTLYFGQRTGVMSYFDSLGFRPSCGTNPADFLLDLADGVPHDIDPLDSAAATAFVSVEKESRSVRDVRRTLREAYVNTFLVQKRNSVVRAESITAEQGESLGMKEKSKWPTSWWQQFSVLIIRRMKERRHEVLPAPCIFQILTISLLCGLLWWQSSPKHIQDQVGLLFFITMFWGIIPLFTSIITFAAERSVLDKERASGMYRLTTYFLARTVGDFLLDLILPAASVTVVYWMSGLSASAAAYFSTSLSILLVVLVAQGLGLLLSASVKDVKKATMLAPVLVLTFQLAGGYFVQNPPTFIAWVRYLAFPYYAHELQMKSQYSDTQTYDCCGGEQCLVVDYPAVQQRVSVGLCVMALFIMLIGYRFLAYWF</sequence>
<feature type="transmembrane region" description="Helical" evidence="8">
    <location>
        <begin position="606"/>
        <end position="625"/>
    </location>
</feature>
<dbReference type="PANTHER" id="PTHR48041:SF111">
    <property type="entry name" value="ABC TRANSPORTER G FAMILY MEMBER 14"/>
    <property type="match status" value="1"/>
</dbReference>
<dbReference type="Pfam" id="PF01061">
    <property type="entry name" value="ABC2_membrane"/>
    <property type="match status" value="1"/>
</dbReference>
<keyword evidence="5" id="KW-0067">ATP-binding</keyword>
<dbReference type="SUPFAM" id="SSF52540">
    <property type="entry name" value="P-loop containing nucleoside triphosphate hydrolases"/>
    <property type="match status" value="1"/>
</dbReference>
<dbReference type="InterPro" id="IPR013525">
    <property type="entry name" value="ABC2_TM"/>
</dbReference>
<evidence type="ECO:0000313" key="10">
    <source>
        <dbReference type="EMBL" id="KAL2630842.1"/>
    </source>
</evidence>
<keyword evidence="4" id="KW-0547">Nucleotide-binding</keyword>
<evidence type="ECO:0000259" key="9">
    <source>
        <dbReference type="PROSITE" id="PS50893"/>
    </source>
</evidence>
<evidence type="ECO:0000256" key="6">
    <source>
        <dbReference type="ARBA" id="ARBA00022989"/>
    </source>
</evidence>
<evidence type="ECO:0000256" key="7">
    <source>
        <dbReference type="ARBA" id="ARBA00023136"/>
    </source>
</evidence>
<dbReference type="InterPro" id="IPR043926">
    <property type="entry name" value="ABCG_dom"/>
</dbReference>
<name>A0ABD1YJB2_9MARC</name>
<dbReference type="Pfam" id="PF19055">
    <property type="entry name" value="ABC2_membrane_7"/>
    <property type="match status" value="1"/>
</dbReference>
<dbReference type="InterPro" id="IPR003439">
    <property type="entry name" value="ABC_transporter-like_ATP-bd"/>
</dbReference>
<gene>
    <name evidence="10" type="ORF">R1flu_015528</name>
</gene>
<evidence type="ECO:0000256" key="1">
    <source>
        <dbReference type="ARBA" id="ARBA00004141"/>
    </source>
</evidence>
<dbReference type="PROSITE" id="PS50893">
    <property type="entry name" value="ABC_TRANSPORTER_2"/>
    <property type="match status" value="1"/>
</dbReference>
<accession>A0ABD1YJB2</accession>
<keyword evidence="3 8" id="KW-0812">Transmembrane</keyword>
<dbReference type="EMBL" id="JBHFFA010000004">
    <property type="protein sequence ID" value="KAL2630842.1"/>
    <property type="molecule type" value="Genomic_DNA"/>
</dbReference>
<evidence type="ECO:0000256" key="2">
    <source>
        <dbReference type="ARBA" id="ARBA00022448"/>
    </source>
</evidence>
<evidence type="ECO:0000256" key="8">
    <source>
        <dbReference type="SAM" id="Phobius"/>
    </source>
</evidence>
<keyword evidence="11" id="KW-1185">Reference proteome</keyword>
<evidence type="ECO:0000256" key="5">
    <source>
        <dbReference type="ARBA" id="ARBA00022840"/>
    </source>
</evidence>
<dbReference type="InterPro" id="IPR027417">
    <property type="entry name" value="P-loop_NTPase"/>
</dbReference>
<feature type="transmembrane region" description="Helical" evidence="8">
    <location>
        <begin position="467"/>
        <end position="493"/>
    </location>
</feature>
<dbReference type="InterPro" id="IPR050352">
    <property type="entry name" value="ABCG_transporters"/>
</dbReference>
<feature type="transmembrane region" description="Helical" evidence="8">
    <location>
        <begin position="391"/>
        <end position="412"/>
    </location>
</feature>
<dbReference type="InterPro" id="IPR003593">
    <property type="entry name" value="AAA+_ATPase"/>
</dbReference>
<keyword evidence="2" id="KW-0813">Transport</keyword>
<proteinExistence type="predicted"/>
<dbReference type="GO" id="GO:0005524">
    <property type="term" value="F:ATP binding"/>
    <property type="evidence" value="ECO:0007669"/>
    <property type="project" value="UniProtKB-KW"/>
</dbReference>
<feature type="domain" description="ABC transporter" evidence="9">
    <location>
        <begin position="23"/>
        <end position="283"/>
    </location>
</feature>
<organism evidence="10 11">
    <name type="scientific">Riccia fluitans</name>
    <dbReference type="NCBI Taxonomy" id="41844"/>
    <lineage>
        <taxon>Eukaryota</taxon>
        <taxon>Viridiplantae</taxon>
        <taxon>Streptophyta</taxon>
        <taxon>Embryophyta</taxon>
        <taxon>Marchantiophyta</taxon>
        <taxon>Marchantiopsida</taxon>
        <taxon>Marchantiidae</taxon>
        <taxon>Marchantiales</taxon>
        <taxon>Ricciaceae</taxon>
        <taxon>Riccia</taxon>
    </lineage>
</organism>
<dbReference type="Proteomes" id="UP001605036">
    <property type="component" value="Unassembled WGS sequence"/>
</dbReference>
<keyword evidence="7 8" id="KW-0472">Membrane</keyword>
<keyword evidence="6 8" id="KW-1133">Transmembrane helix</keyword>
<comment type="subcellular location">
    <subcellularLocation>
        <location evidence="1">Membrane</location>
        <topology evidence="1">Multi-pass membrane protein</topology>
    </subcellularLocation>
</comment>
<evidence type="ECO:0000313" key="11">
    <source>
        <dbReference type="Proteomes" id="UP001605036"/>
    </source>
</evidence>
<dbReference type="SMART" id="SM00382">
    <property type="entry name" value="AAA"/>
    <property type="match status" value="1"/>
</dbReference>
<dbReference type="GO" id="GO:0016020">
    <property type="term" value="C:membrane"/>
    <property type="evidence" value="ECO:0007669"/>
    <property type="project" value="UniProtKB-SubCell"/>
</dbReference>
<dbReference type="PANTHER" id="PTHR48041">
    <property type="entry name" value="ABC TRANSPORTER G FAMILY MEMBER 28"/>
    <property type="match status" value="1"/>
</dbReference>